<evidence type="ECO:0000256" key="5">
    <source>
        <dbReference type="ARBA" id="ARBA00016377"/>
    </source>
</evidence>
<comment type="catalytic activity">
    <reaction evidence="1">
        <text>GDP-alpha-D-mannose + H2O = alpha-D-mannose 1-phosphate + GMP + 2 H(+)</text>
        <dbReference type="Rhea" id="RHEA:27978"/>
        <dbReference type="ChEBI" id="CHEBI:15377"/>
        <dbReference type="ChEBI" id="CHEBI:15378"/>
        <dbReference type="ChEBI" id="CHEBI:57527"/>
        <dbReference type="ChEBI" id="CHEBI:58115"/>
        <dbReference type="ChEBI" id="CHEBI:58409"/>
    </reaction>
</comment>
<keyword evidence="6" id="KW-0378">Hydrolase</keyword>
<dbReference type="PROSITE" id="PS51462">
    <property type="entry name" value="NUDIX"/>
    <property type="match status" value="1"/>
</dbReference>
<gene>
    <name evidence="10" type="ORF">HT578_08430</name>
</gene>
<comment type="cofactor">
    <cofactor evidence="2">
        <name>Mg(2+)</name>
        <dbReference type="ChEBI" id="CHEBI:18420"/>
    </cofactor>
</comment>
<evidence type="ECO:0000256" key="7">
    <source>
        <dbReference type="ARBA" id="ARBA00032162"/>
    </source>
</evidence>
<protein>
    <recommendedName>
        <fullName evidence="5">GDP-mannose pyrophosphatase</fullName>
    </recommendedName>
    <alternativeName>
        <fullName evidence="7">GDP-mannose hydrolase</fullName>
    </alternativeName>
    <alternativeName>
        <fullName evidence="8">GDPMK</fullName>
    </alternativeName>
</protein>
<feature type="domain" description="Nudix hydrolase" evidence="9">
    <location>
        <begin position="44"/>
        <end position="186"/>
    </location>
</feature>
<dbReference type="Proteomes" id="UP000677126">
    <property type="component" value="Chromosome"/>
</dbReference>
<dbReference type="EMBL" id="CP054856">
    <property type="protein sequence ID" value="QVM83722.1"/>
    <property type="molecule type" value="Genomic_DNA"/>
</dbReference>
<comment type="subunit">
    <text evidence="4">Homodimer.</text>
</comment>
<dbReference type="PANTHER" id="PTHR11839">
    <property type="entry name" value="UDP/ADP-SUGAR PYROPHOSPHATASE"/>
    <property type="match status" value="1"/>
</dbReference>
<dbReference type="InterPro" id="IPR015797">
    <property type="entry name" value="NUDIX_hydrolase-like_dom_sf"/>
</dbReference>
<dbReference type="NCBIfam" id="TIGR00052">
    <property type="entry name" value="nudix-type nucleoside diphosphatase, YffH/AdpP family"/>
    <property type="match status" value="1"/>
</dbReference>
<keyword evidence="11" id="KW-1185">Reference proteome</keyword>
<reference evidence="10 11" key="1">
    <citation type="journal article" date="2021" name="Int. J. Syst. Evol. Microbiol.">
        <title>Novosphingobium decolorationis sp. nov., an aniline blue-decolourizing bacterium isolated from East Pacific sediment.</title>
        <authorList>
            <person name="Chen X."/>
            <person name="Dong B."/>
            <person name="Chen T."/>
            <person name="Ren N."/>
            <person name="Wang J."/>
            <person name="Xu Y."/>
            <person name="Yang J."/>
            <person name="Zhu S."/>
            <person name="Chen J."/>
        </authorList>
    </citation>
    <scope>NUCLEOTIDE SEQUENCE [LARGE SCALE GENOMIC DNA]</scope>
    <source>
        <strain evidence="10 11">502str22</strain>
    </source>
</reference>
<proteinExistence type="inferred from homology"/>
<dbReference type="InterPro" id="IPR004385">
    <property type="entry name" value="NDP_pyrophosphatase"/>
</dbReference>
<evidence type="ECO:0000313" key="10">
    <source>
        <dbReference type="EMBL" id="QVM83722.1"/>
    </source>
</evidence>
<evidence type="ECO:0000256" key="2">
    <source>
        <dbReference type="ARBA" id="ARBA00001946"/>
    </source>
</evidence>
<evidence type="ECO:0000256" key="8">
    <source>
        <dbReference type="ARBA" id="ARBA00032272"/>
    </source>
</evidence>
<name>A0ABX8E469_9SPHN</name>
<evidence type="ECO:0000256" key="3">
    <source>
        <dbReference type="ARBA" id="ARBA00007275"/>
    </source>
</evidence>
<sequence length="197" mass="21703">MTSTATTTSPEIIARELLYDGWYRFERLSLKMPDGKAVERHLLHNGSAAAVLPYDVERRCILLIQQPRAAVIDAREPPLFECIAGNLDGDTPETCIRKEALEEAGLILGKLEPIANIWPIPPVSTERVQLYLAPYTLADRISQGGGAEDEDEHITVAEVPFAHLQTLVAEGLLPDAKTLVAAQALMLRHPEFWSPTA</sequence>
<evidence type="ECO:0000259" key="9">
    <source>
        <dbReference type="PROSITE" id="PS51462"/>
    </source>
</evidence>
<dbReference type="Gene3D" id="3.90.79.10">
    <property type="entry name" value="Nucleoside Triphosphate Pyrophosphohydrolase"/>
    <property type="match status" value="1"/>
</dbReference>
<evidence type="ECO:0000313" key="11">
    <source>
        <dbReference type="Proteomes" id="UP000677126"/>
    </source>
</evidence>
<dbReference type="RefSeq" id="WP_213503653.1">
    <property type="nucleotide sequence ID" value="NZ_CP054856.1"/>
</dbReference>
<dbReference type="InterPro" id="IPR000086">
    <property type="entry name" value="NUDIX_hydrolase_dom"/>
</dbReference>
<evidence type="ECO:0000256" key="4">
    <source>
        <dbReference type="ARBA" id="ARBA00011738"/>
    </source>
</evidence>
<dbReference type="SUPFAM" id="SSF55811">
    <property type="entry name" value="Nudix"/>
    <property type="match status" value="1"/>
</dbReference>
<organism evidence="10 11">
    <name type="scientific">Novosphingobium decolorationis</name>
    <dbReference type="NCBI Taxonomy" id="2698673"/>
    <lineage>
        <taxon>Bacteria</taxon>
        <taxon>Pseudomonadati</taxon>
        <taxon>Pseudomonadota</taxon>
        <taxon>Alphaproteobacteria</taxon>
        <taxon>Sphingomonadales</taxon>
        <taxon>Sphingomonadaceae</taxon>
        <taxon>Novosphingobium</taxon>
    </lineage>
</organism>
<evidence type="ECO:0000256" key="1">
    <source>
        <dbReference type="ARBA" id="ARBA00000847"/>
    </source>
</evidence>
<dbReference type="CDD" id="cd24157">
    <property type="entry name" value="NUDIX_GDPMK"/>
    <property type="match status" value="1"/>
</dbReference>
<dbReference type="Pfam" id="PF00293">
    <property type="entry name" value="NUDIX"/>
    <property type="match status" value="1"/>
</dbReference>
<dbReference type="PANTHER" id="PTHR11839:SF18">
    <property type="entry name" value="NUDIX HYDROLASE DOMAIN-CONTAINING PROTEIN"/>
    <property type="match status" value="1"/>
</dbReference>
<comment type="similarity">
    <text evidence="3">Belongs to the Nudix hydrolase family. NudK subfamily.</text>
</comment>
<evidence type="ECO:0000256" key="6">
    <source>
        <dbReference type="ARBA" id="ARBA00022801"/>
    </source>
</evidence>
<accession>A0ABX8E469</accession>